<feature type="binding site" evidence="7">
    <location>
        <position position="45"/>
    </location>
    <ligand>
        <name>Fe cation</name>
        <dbReference type="ChEBI" id="CHEBI:24875"/>
    </ligand>
</feature>
<sequence length="56" mass="6252">MDKLQKYKCVFCGHIYDPQIGDGKSGIPPGTAFEDLPDNWKCPGCGAEKEYFKPVE</sequence>
<feature type="binding site" evidence="7">
    <location>
        <position position="9"/>
    </location>
    <ligand>
        <name>Fe cation</name>
        <dbReference type="ChEBI" id="CHEBI:24875"/>
    </ligand>
</feature>
<dbReference type="PROSITE" id="PS00202">
    <property type="entry name" value="RUBREDOXIN"/>
    <property type="match status" value="1"/>
</dbReference>
<comment type="cofactor">
    <cofactor evidence="6 7">
        <name>Fe(3+)</name>
        <dbReference type="ChEBI" id="CHEBI:29034"/>
    </cofactor>
    <text evidence="6 7">Binds 1 Fe(3+) ion per subunit.</text>
</comment>
<organism evidence="9 10">
    <name type="scientific">Sulfurimonas sediminis</name>
    <dbReference type="NCBI Taxonomy" id="2590020"/>
    <lineage>
        <taxon>Bacteria</taxon>
        <taxon>Pseudomonadati</taxon>
        <taxon>Campylobacterota</taxon>
        <taxon>Epsilonproteobacteria</taxon>
        <taxon>Campylobacterales</taxon>
        <taxon>Sulfurimonadaceae</taxon>
        <taxon>Sulfurimonas</taxon>
    </lineage>
</organism>
<dbReference type="Proteomes" id="UP000593719">
    <property type="component" value="Chromosome"/>
</dbReference>
<feature type="binding site" evidence="7">
    <location>
        <position position="42"/>
    </location>
    <ligand>
        <name>Fe cation</name>
        <dbReference type="ChEBI" id="CHEBI:24875"/>
    </ligand>
</feature>
<feature type="binding site" evidence="7">
    <location>
        <position position="12"/>
    </location>
    <ligand>
        <name>Fe cation</name>
        <dbReference type="ChEBI" id="CHEBI:24875"/>
    </ligand>
</feature>
<evidence type="ECO:0000256" key="1">
    <source>
        <dbReference type="ARBA" id="ARBA00005337"/>
    </source>
</evidence>
<evidence type="ECO:0000313" key="9">
    <source>
        <dbReference type="EMBL" id="QOP43112.1"/>
    </source>
</evidence>
<dbReference type="Gene3D" id="2.20.28.10">
    <property type="match status" value="1"/>
</dbReference>
<dbReference type="InterPro" id="IPR024934">
    <property type="entry name" value="Rubredoxin-like_dom"/>
</dbReference>
<dbReference type="InterPro" id="IPR024922">
    <property type="entry name" value="Rubredoxin"/>
</dbReference>
<keyword evidence="4 6" id="KW-0249">Electron transport</keyword>
<dbReference type="SUPFAM" id="SSF57802">
    <property type="entry name" value="Rubredoxin-like"/>
    <property type="match status" value="1"/>
</dbReference>
<evidence type="ECO:0000259" key="8">
    <source>
        <dbReference type="PROSITE" id="PS50903"/>
    </source>
</evidence>
<evidence type="ECO:0000256" key="4">
    <source>
        <dbReference type="ARBA" id="ARBA00022982"/>
    </source>
</evidence>
<dbReference type="EMBL" id="CP041235">
    <property type="protein sequence ID" value="QOP43112.1"/>
    <property type="molecule type" value="Genomic_DNA"/>
</dbReference>
<feature type="domain" description="Rubredoxin-like" evidence="8">
    <location>
        <begin position="4"/>
        <end position="55"/>
    </location>
</feature>
<accession>A0A7M1B365</accession>
<dbReference type="PANTHER" id="PTHR47627">
    <property type="entry name" value="RUBREDOXIN"/>
    <property type="match status" value="1"/>
</dbReference>
<dbReference type="GO" id="GO:0009055">
    <property type="term" value="F:electron transfer activity"/>
    <property type="evidence" value="ECO:0007669"/>
    <property type="project" value="InterPro"/>
</dbReference>
<keyword evidence="3 6" id="KW-0479">Metal-binding</keyword>
<keyword evidence="5 6" id="KW-0408">Iron</keyword>
<evidence type="ECO:0000256" key="6">
    <source>
        <dbReference type="PIRNR" id="PIRNR000071"/>
    </source>
</evidence>
<dbReference type="PRINTS" id="PR00163">
    <property type="entry name" value="RUBREDOXIN"/>
</dbReference>
<dbReference type="GO" id="GO:0043448">
    <property type="term" value="P:alkane catabolic process"/>
    <property type="evidence" value="ECO:0007669"/>
    <property type="project" value="TreeGrafter"/>
</dbReference>
<protein>
    <recommendedName>
        <fullName evidence="6">Rubredoxin</fullName>
    </recommendedName>
</protein>
<dbReference type="KEGG" id="ssei:FJR45_03760"/>
<dbReference type="RefSeq" id="WP_193151418.1">
    <property type="nucleotide sequence ID" value="NZ_CP041235.1"/>
</dbReference>
<proteinExistence type="inferred from homology"/>
<keyword evidence="2 6" id="KW-0813">Transport</keyword>
<reference evidence="9 10" key="1">
    <citation type="submission" date="2019-06" db="EMBL/GenBank/DDBJ databases">
        <title>Sulfurimonas gotlandica sp. nov., a chemoautotrophic and psychrotolerant epsilonproteobacterium isolated from a pelagic redoxcline, and an emended description of the genus Sulfurimonas.</title>
        <authorList>
            <person name="Wang S."/>
            <person name="Jiang L."/>
            <person name="Shao Z."/>
        </authorList>
    </citation>
    <scope>NUCLEOTIDE SEQUENCE [LARGE SCALE GENOMIC DNA]</scope>
    <source>
        <strain evidence="9 10">S2-6</strain>
    </source>
</reference>
<keyword evidence="10" id="KW-1185">Reference proteome</keyword>
<dbReference type="InterPro" id="IPR018527">
    <property type="entry name" value="Rubredoxin_Fe_BS"/>
</dbReference>
<evidence type="ECO:0000256" key="7">
    <source>
        <dbReference type="PIRSR" id="PIRSR000071-1"/>
    </source>
</evidence>
<dbReference type="FunFam" id="2.20.28.10:FF:000001">
    <property type="entry name" value="Rubredoxin"/>
    <property type="match status" value="1"/>
</dbReference>
<dbReference type="AlphaFoldDB" id="A0A7M1B365"/>
<name>A0A7M1B365_9BACT</name>
<evidence type="ECO:0000256" key="2">
    <source>
        <dbReference type="ARBA" id="ARBA00022448"/>
    </source>
</evidence>
<dbReference type="CDD" id="cd00730">
    <property type="entry name" value="rubredoxin"/>
    <property type="match status" value="1"/>
</dbReference>
<dbReference type="PANTHER" id="PTHR47627:SF1">
    <property type="entry name" value="RUBREDOXIN-1-RELATED"/>
    <property type="match status" value="1"/>
</dbReference>
<evidence type="ECO:0000256" key="5">
    <source>
        <dbReference type="ARBA" id="ARBA00023004"/>
    </source>
</evidence>
<dbReference type="GO" id="GO:0005506">
    <property type="term" value="F:iron ion binding"/>
    <property type="evidence" value="ECO:0007669"/>
    <property type="project" value="InterPro"/>
</dbReference>
<gene>
    <name evidence="9" type="ORF">FJR45_03760</name>
</gene>
<dbReference type="PROSITE" id="PS50903">
    <property type="entry name" value="RUBREDOXIN_LIKE"/>
    <property type="match status" value="1"/>
</dbReference>
<dbReference type="InterPro" id="IPR050526">
    <property type="entry name" value="Rubredoxin_ET"/>
</dbReference>
<evidence type="ECO:0000256" key="3">
    <source>
        <dbReference type="ARBA" id="ARBA00022723"/>
    </source>
</evidence>
<dbReference type="InterPro" id="IPR024935">
    <property type="entry name" value="Rubredoxin_dom"/>
</dbReference>
<evidence type="ECO:0000313" key="10">
    <source>
        <dbReference type="Proteomes" id="UP000593719"/>
    </source>
</evidence>
<comment type="similarity">
    <text evidence="1 6">Belongs to the rubredoxin family.</text>
</comment>
<dbReference type="PIRSF" id="PIRSF000071">
    <property type="entry name" value="Rubredoxin"/>
    <property type="match status" value="1"/>
</dbReference>
<dbReference type="Pfam" id="PF00301">
    <property type="entry name" value="Rubredoxin"/>
    <property type="match status" value="1"/>
</dbReference>